<name>A0AAV5M7M5_9ROSI</name>
<evidence type="ECO:0000313" key="1">
    <source>
        <dbReference type="EMBL" id="GKV44883.1"/>
    </source>
</evidence>
<organism evidence="1 2">
    <name type="scientific">Rubroshorea leprosula</name>
    <dbReference type="NCBI Taxonomy" id="152421"/>
    <lineage>
        <taxon>Eukaryota</taxon>
        <taxon>Viridiplantae</taxon>
        <taxon>Streptophyta</taxon>
        <taxon>Embryophyta</taxon>
        <taxon>Tracheophyta</taxon>
        <taxon>Spermatophyta</taxon>
        <taxon>Magnoliopsida</taxon>
        <taxon>eudicotyledons</taxon>
        <taxon>Gunneridae</taxon>
        <taxon>Pentapetalae</taxon>
        <taxon>rosids</taxon>
        <taxon>malvids</taxon>
        <taxon>Malvales</taxon>
        <taxon>Dipterocarpaceae</taxon>
        <taxon>Rubroshorea</taxon>
    </lineage>
</organism>
<reference evidence="1 2" key="1">
    <citation type="journal article" date="2021" name="Commun. Biol.">
        <title>The genome of Shorea leprosula (Dipterocarpaceae) highlights the ecological relevance of drought in aseasonal tropical rainforests.</title>
        <authorList>
            <person name="Ng K.K.S."/>
            <person name="Kobayashi M.J."/>
            <person name="Fawcett J.A."/>
            <person name="Hatakeyama M."/>
            <person name="Paape T."/>
            <person name="Ng C.H."/>
            <person name="Ang C.C."/>
            <person name="Tnah L.H."/>
            <person name="Lee C.T."/>
            <person name="Nishiyama T."/>
            <person name="Sese J."/>
            <person name="O'Brien M.J."/>
            <person name="Copetti D."/>
            <person name="Mohd Noor M.I."/>
            <person name="Ong R.C."/>
            <person name="Putra M."/>
            <person name="Sireger I.Z."/>
            <person name="Indrioko S."/>
            <person name="Kosugi Y."/>
            <person name="Izuno A."/>
            <person name="Isagi Y."/>
            <person name="Lee S.L."/>
            <person name="Shimizu K.K."/>
        </authorList>
    </citation>
    <scope>NUCLEOTIDE SEQUENCE [LARGE SCALE GENOMIC DNA]</scope>
    <source>
        <strain evidence="1">214</strain>
    </source>
</reference>
<protein>
    <submittedName>
        <fullName evidence="1">Uncharacterized protein</fullName>
    </submittedName>
</protein>
<sequence>MQSNVMLSLKPHKSFQLPASDTENHTGQQWIQNDLCLWSESCSLNVCLPHAMPIHIRF</sequence>
<comment type="caution">
    <text evidence="1">The sequence shown here is derived from an EMBL/GenBank/DDBJ whole genome shotgun (WGS) entry which is preliminary data.</text>
</comment>
<keyword evidence="2" id="KW-1185">Reference proteome</keyword>
<accession>A0AAV5M7M5</accession>
<proteinExistence type="predicted"/>
<dbReference type="EMBL" id="BPVZ01000187">
    <property type="protein sequence ID" value="GKV44883.1"/>
    <property type="molecule type" value="Genomic_DNA"/>
</dbReference>
<dbReference type="AlphaFoldDB" id="A0AAV5M7M5"/>
<gene>
    <name evidence="1" type="ORF">SLEP1_g52020</name>
</gene>
<evidence type="ECO:0000313" key="2">
    <source>
        <dbReference type="Proteomes" id="UP001054252"/>
    </source>
</evidence>
<dbReference type="Proteomes" id="UP001054252">
    <property type="component" value="Unassembled WGS sequence"/>
</dbReference>